<evidence type="ECO:0000313" key="2">
    <source>
        <dbReference type="Proteomes" id="UP000515480"/>
    </source>
</evidence>
<organism evidence="1 2">
    <name type="scientific">Selenomonas timonae</name>
    <dbReference type="NCBI Taxonomy" id="2754044"/>
    <lineage>
        <taxon>Bacteria</taxon>
        <taxon>Bacillati</taxon>
        <taxon>Bacillota</taxon>
        <taxon>Negativicutes</taxon>
        <taxon>Selenomonadales</taxon>
        <taxon>Selenomonadaceae</taxon>
        <taxon>Selenomonas</taxon>
    </lineage>
</organism>
<dbReference type="AlphaFoldDB" id="A0A7G7VH02"/>
<sequence>MFDFLRRCFSGRSGGRTRSEQARPGVQLLASVLVCFPEIEAVSYEPRQELLTMDFVVRARLDPSEIEDFAAFLAESIETYYVIEGGAASEMDFSYEQHDALTILHLARRMDELSERELSLTVQLLTERFGEALLVDPHGAEALDAEFRTLQHETLERMLMAVREIPLRDRLIGIRERDQVVVYNR</sequence>
<evidence type="ECO:0000313" key="1">
    <source>
        <dbReference type="EMBL" id="QNH53395.1"/>
    </source>
</evidence>
<accession>A0A7G7VH02</accession>
<dbReference type="KEGG" id="stim:H1B31_05595"/>
<reference evidence="1 2" key="1">
    <citation type="submission" date="2020-07" db="EMBL/GenBank/DDBJ databases">
        <title>Complete genome and description of Selenomonas timonensis sp. nov., a new bacterium isolated from a gingivitis subject.</title>
        <authorList>
            <person name="Antezack A."/>
        </authorList>
    </citation>
    <scope>NUCLEOTIDE SEQUENCE [LARGE SCALE GENOMIC DNA]</scope>
    <source>
        <strain evidence="1 2">Marseille-Q3039</strain>
    </source>
</reference>
<dbReference type="RefSeq" id="WP_185979621.1">
    <property type="nucleotide sequence ID" value="NZ_CP060204.1"/>
</dbReference>
<name>A0A7G7VH02_9FIRM</name>
<protein>
    <submittedName>
        <fullName evidence="1">Uncharacterized protein</fullName>
    </submittedName>
</protein>
<keyword evidence="2" id="KW-1185">Reference proteome</keyword>
<dbReference type="EMBL" id="CP060204">
    <property type="protein sequence ID" value="QNH53395.1"/>
    <property type="molecule type" value="Genomic_DNA"/>
</dbReference>
<gene>
    <name evidence="1" type="ORF">H1B31_05595</name>
</gene>
<proteinExistence type="predicted"/>
<dbReference type="Proteomes" id="UP000515480">
    <property type="component" value="Chromosome"/>
</dbReference>